<dbReference type="PRINTS" id="PR00344">
    <property type="entry name" value="BCTRLSENSOR"/>
</dbReference>
<dbReference type="EC" id="2.7.13.3" evidence="3"/>
<evidence type="ECO:0000256" key="6">
    <source>
        <dbReference type="ARBA" id="ARBA00022692"/>
    </source>
</evidence>
<accession>A0ABQ4NR39</accession>
<dbReference type="SUPFAM" id="SSF55874">
    <property type="entry name" value="ATPase domain of HSP90 chaperone/DNA topoisomerase II/histidine kinase"/>
    <property type="match status" value="1"/>
</dbReference>
<dbReference type="Gene3D" id="1.10.287.130">
    <property type="match status" value="1"/>
</dbReference>
<organism evidence="14 15">
    <name type="scientific">Jannaschia pagri</name>
    <dbReference type="NCBI Taxonomy" id="2829797"/>
    <lineage>
        <taxon>Bacteria</taxon>
        <taxon>Pseudomonadati</taxon>
        <taxon>Pseudomonadota</taxon>
        <taxon>Alphaproteobacteria</taxon>
        <taxon>Rhodobacterales</taxon>
        <taxon>Roseobacteraceae</taxon>
        <taxon>Jannaschia</taxon>
    </lineage>
</organism>
<dbReference type="SUPFAM" id="SSF47384">
    <property type="entry name" value="Homodimeric domain of signal transducing histidine kinase"/>
    <property type="match status" value="1"/>
</dbReference>
<dbReference type="Gene3D" id="3.30.565.10">
    <property type="entry name" value="Histidine kinase-like ATPase, C-terminal domain"/>
    <property type="match status" value="1"/>
</dbReference>
<proteinExistence type="predicted"/>
<evidence type="ECO:0000259" key="12">
    <source>
        <dbReference type="PROSITE" id="PS50109"/>
    </source>
</evidence>
<name>A0ABQ4NR39_9RHOB</name>
<dbReference type="InterPro" id="IPR003660">
    <property type="entry name" value="HAMP_dom"/>
</dbReference>
<evidence type="ECO:0000256" key="3">
    <source>
        <dbReference type="ARBA" id="ARBA00012438"/>
    </source>
</evidence>
<dbReference type="InterPro" id="IPR003594">
    <property type="entry name" value="HATPase_dom"/>
</dbReference>
<evidence type="ECO:0000256" key="4">
    <source>
        <dbReference type="ARBA" id="ARBA00022553"/>
    </source>
</evidence>
<keyword evidence="4" id="KW-0597">Phosphoprotein</keyword>
<keyword evidence="10 11" id="KW-0472">Membrane</keyword>
<evidence type="ECO:0000256" key="2">
    <source>
        <dbReference type="ARBA" id="ARBA00004370"/>
    </source>
</evidence>
<keyword evidence="8 11" id="KW-1133">Transmembrane helix</keyword>
<feature type="domain" description="HAMP" evidence="13">
    <location>
        <begin position="63"/>
        <end position="115"/>
    </location>
</feature>
<sequence length="310" mass="32392">MSKWRPSLWFVVFGGLGGTLLVSFLGLVALRYLGPEIGFRQAAVLLALAITGCTALLGWLLVRLLLRPVDALAQQARAMRTGGVAQSPRHFGTRELRDLAMSVVEMGRALQGREAAIRTYTDHVTHELKTPVTAIRAAAELLEDGGHRDPLLLQQITGATTQMEAQLAALRQMSAAQEPGHAGSSCLAEVADDLAALHPGAVFDGVEVPLPLAASGLRVVLGHLLTNAAEAGAATVTVSADPQGITVSDTGPGVSAGNAARLFDSFFTTRREAGGTGMGLSIVRALLSTHGWTIQTVASDIGLTLRLDAP</sequence>
<dbReference type="RefSeq" id="WP_220750370.1">
    <property type="nucleotide sequence ID" value="NZ_BPFH01000008.1"/>
</dbReference>
<reference evidence="14 15" key="1">
    <citation type="submission" date="2021-05" db="EMBL/GenBank/DDBJ databases">
        <title>Bacteria Genome sequencing.</title>
        <authorList>
            <person name="Takabe Y."/>
            <person name="Nakajima Y."/>
            <person name="Suzuki S."/>
            <person name="Shiozaki T."/>
        </authorList>
    </citation>
    <scope>NUCLEOTIDE SEQUENCE [LARGE SCALE GENOMIC DNA]</scope>
    <source>
        <strain evidence="14 15">AI_62</strain>
    </source>
</reference>
<keyword evidence="9" id="KW-0902">Two-component regulatory system</keyword>
<feature type="transmembrane region" description="Helical" evidence="11">
    <location>
        <begin position="6"/>
        <end position="30"/>
    </location>
</feature>
<feature type="transmembrane region" description="Helical" evidence="11">
    <location>
        <begin position="42"/>
        <end position="66"/>
    </location>
</feature>
<dbReference type="PANTHER" id="PTHR45436:SF16">
    <property type="entry name" value="HISTIDINE KINASE"/>
    <property type="match status" value="1"/>
</dbReference>
<evidence type="ECO:0000259" key="13">
    <source>
        <dbReference type="PROSITE" id="PS50885"/>
    </source>
</evidence>
<comment type="caution">
    <text evidence="14">The sequence shown here is derived from an EMBL/GenBank/DDBJ whole genome shotgun (WGS) entry which is preliminary data.</text>
</comment>
<dbReference type="SMART" id="SM00387">
    <property type="entry name" value="HATPase_c"/>
    <property type="match status" value="1"/>
</dbReference>
<dbReference type="InterPro" id="IPR036890">
    <property type="entry name" value="HATPase_C_sf"/>
</dbReference>
<dbReference type="Gene3D" id="6.10.340.10">
    <property type="match status" value="1"/>
</dbReference>
<comment type="catalytic activity">
    <reaction evidence="1">
        <text>ATP + protein L-histidine = ADP + protein N-phospho-L-histidine.</text>
        <dbReference type="EC" id="2.7.13.3"/>
    </reaction>
</comment>
<dbReference type="PROSITE" id="PS50109">
    <property type="entry name" value="HIS_KIN"/>
    <property type="match status" value="1"/>
</dbReference>
<evidence type="ECO:0000256" key="1">
    <source>
        <dbReference type="ARBA" id="ARBA00000085"/>
    </source>
</evidence>
<dbReference type="Pfam" id="PF00512">
    <property type="entry name" value="HisKA"/>
    <property type="match status" value="1"/>
</dbReference>
<evidence type="ECO:0000256" key="10">
    <source>
        <dbReference type="ARBA" id="ARBA00023136"/>
    </source>
</evidence>
<dbReference type="Pfam" id="PF00672">
    <property type="entry name" value="HAMP"/>
    <property type="match status" value="1"/>
</dbReference>
<dbReference type="PROSITE" id="PS50885">
    <property type="entry name" value="HAMP"/>
    <property type="match status" value="1"/>
</dbReference>
<evidence type="ECO:0000256" key="5">
    <source>
        <dbReference type="ARBA" id="ARBA00022679"/>
    </source>
</evidence>
<dbReference type="Proteomes" id="UP000786693">
    <property type="component" value="Unassembled WGS sequence"/>
</dbReference>
<evidence type="ECO:0000256" key="8">
    <source>
        <dbReference type="ARBA" id="ARBA00022989"/>
    </source>
</evidence>
<keyword evidence="6 11" id="KW-0812">Transmembrane</keyword>
<dbReference type="InterPro" id="IPR005467">
    <property type="entry name" value="His_kinase_dom"/>
</dbReference>
<feature type="domain" description="Histidine kinase" evidence="12">
    <location>
        <begin position="123"/>
        <end position="310"/>
    </location>
</feature>
<evidence type="ECO:0000256" key="11">
    <source>
        <dbReference type="SAM" id="Phobius"/>
    </source>
</evidence>
<evidence type="ECO:0000313" key="14">
    <source>
        <dbReference type="EMBL" id="GIT96878.1"/>
    </source>
</evidence>
<dbReference type="GO" id="GO:0016301">
    <property type="term" value="F:kinase activity"/>
    <property type="evidence" value="ECO:0007669"/>
    <property type="project" value="UniProtKB-KW"/>
</dbReference>
<dbReference type="InterPro" id="IPR004358">
    <property type="entry name" value="Sig_transdc_His_kin-like_C"/>
</dbReference>
<dbReference type="InterPro" id="IPR050428">
    <property type="entry name" value="TCS_sensor_his_kinase"/>
</dbReference>
<keyword evidence="15" id="KW-1185">Reference proteome</keyword>
<dbReference type="InterPro" id="IPR036097">
    <property type="entry name" value="HisK_dim/P_sf"/>
</dbReference>
<gene>
    <name evidence="14" type="ORF">JANAI62_35010</name>
</gene>
<dbReference type="CDD" id="cd00082">
    <property type="entry name" value="HisKA"/>
    <property type="match status" value="1"/>
</dbReference>
<comment type="subcellular location">
    <subcellularLocation>
        <location evidence="2">Membrane</location>
    </subcellularLocation>
</comment>
<keyword evidence="5" id="KW-0808">Transferase</keyword>
<dbReference type="PANTHER" id="PTHR45436">
    <property type="entry name" value="SENSOR HISTIDINE KINASE YKOH"/>
    <property type="match status" value="1"/>
</dbReference>
<evidence type="ECO:0000256" key="9">
    <source>
        <dbReference type="ARBA" id="ARBA00023012"/>
    </source>
</evidence>
<dbReference type="InterPro" id="IPR003661">
    <property type="entry name" value="HisK_dim/P_dom"/>
</dbReference>
<keyword evidence="7 14" id="KW-0418">Kinase</keyword>
<dbReference type="EMBL" id="BPFH01000008">
    <property type="protein sequence ID" value="GIT96878.1"/>
    <property type="molecule type" value="Genomic_DNA"/>
</dbReference>
<dbReference type="SMART" id="SM00388">
    <property type="entry name" value="HisKA"/>
    <property type="match status" value="1"/>
</dbReference>
<dbReference type="Pfam" id="PF02518">
    <property type="entry name" value="HATPase_c"/>
    <property type="match status" value="1"/>
</dbReference>
<evidence type="ECO:0000256" key="7">
    <source>
        <dbReference type="ARBA" id="ARBA00022777"/>
    </source>
</evidence>
<evidence type="ECO:0000313" key="15">
    <source>
        <dbReference type="Proteomes" id="UP000786693"/>
    </source>
</evidence>
<protein>
    <recommendedName>
        <fullName evidence="3">histidine kinase</fullName>
        <ecNumber evidence="3">2.7.13.3</ecNumber>
    </recommendedName>
</protein>